<dbReference type="CDD" id="cd06225">
    <property type="entry name" value="HAMP"/>
    <property type="match status" value="1"/>
</dbReference>
<keyword evidence="1 3" id="KW-0807">Transducer</keyword>
<dbReference type="PRINTS" id="PR00260">
    <property type="entry name" value="CHEMTRNSDUCR"/>
</dbReference>
<dbReference type="InterPro" id="IPR004090">
    <property type="entry name" value="Chemotax_Me-accpt_rcpt"/>
</dbReference>
<sequence>MKNKNFSLKAKLLLTALPITLLMIIILVVISYFFSARIIRQESQSLLETSISKQQDGIENWIAQNLDIFGSAKKAIEATNPNDAQLQQLINGYYNFNSNSPNGIYVADSQGHYLQAAKSDQKIPQNPAKETWYKQALTHVNLKFGASYTNNSGKRVISATGIIANKGSNLQVIGADFNLDRVSTIVNSNISMEGAKAFLVNSKDYTVMADRNSNYVGQKLTAAKMPSVYRKVSKMIKRSDFATKTKGQNFIAITKISGTDWILVSYIPTSVILANLYKLRLIMIGVSIITLLVVALAIARITSRSLKPVTQMTQVITQMSNGDFTVDIHTKGSDEIAAMAQSVSQFIQNMRQMLLKITNISGSLEKQAVNSENVANKLHQASETQTTSMNELNTTVDQLSLSVTDIAENASQLAEVVTDTKDNSDQARAKMDETVDVTEQGRQDMQQVAVALNNIQTAVTTLQASINKVGQASGEIVNIVQIIGEIAHQTNLLSLNASLEAARAGDAGKGFAVVASEINNLAKSSAASVAQIDDLIKEVNTLVADTVNQADTSVKNITDSAGLINTAINSFNQIYTNIQETSSMISQVVAKIDGVDQVATNVAAISQEQAASSDEISATSETTLSQAASIAENSSQVATEAKHLADTSEDLAHEVNRFKI</sequence>
<organism evidence="7 8">
    <name type="scientific">Ligilactobacillus ruminis</name>
    <dbReference type="NCBI Taxonomy" id="1623"/>
    <lineage>
        <taxon>Bacteria</taxon>
        <taxon>Bacillati</taxon>
        <taxon>Bacillota</taxon>
        <taxon>Bacilli</taxon>
        <taxon>Lactobacillales</taxon>
        <taxon>Lactobacillaceae</taxon>
        <taxon>Ligilactobacillus</taxon>
    </lineage>
</organism>
<dbReference type="SUPFAM" id="SSF58104">
    <property type="entry name" value="Methyl-accepting chemotaxis protein (MCP) signaling domain"/>
    <property type="match status" value="1"/>
</dbReference>
<evidence type="ECO:0000259" key="6">
    <source>
        <dbReference type="PROSITE" id="PS50885"/>
    </source>
</evidence>
<evidence type="ECO:0000256" key="1">
    <source>
        <dbReference type="ARBA" id="ARBA00023224"/>
    </source>
</evidence>
<evidence type="ECO:0000313" key="8">
    <source>
        <dbReference type="Proteomes" id="UP000182089"/>
    </source>
</evidence>
<evidence type="ECO:0000259" key="5">
    <source>
        <dbReference type="PROSITE" id="PS50111"/>
    </source>
</evidence>
<evidence type="ECO:0000256" key="2">
    <source>
        <dbReference type="ARBA" id="ARBA00029447"/>
    </source>
</evidence>
<dbReference type="PROSITE" id="PS50885">
    <property type="entry name" value="HAMP"/>
    <property type="match status" value="1"/>
</dbReference>
<comment type="caution">
    <text evidence="7">The sequence shown here is derived from an EMBL/GenBank/DDBJ whole genome shotgun (WGS) entry which is preliminary data.</text>
</comment>
<keyword evidence="4" id="KW-0472">Membrane</keyword>
<dbReference type="PANTHER" id="PTHR32089:SF112">
    <property type="entry name" value="LYSOZYME-LIKE PROTEIN-RELATED"/>
    <property type="match status" value="1"/>
</dbReference>
<evidence type="ECO:0000313" key="7">
    <source>
        <dbReference type="EMBL" id="SEM35377.1"/>
    </source>
</evidence>
<keyword evidence="4" id="KW-0812">Transmembrane</keyword>
<name>A0ABY1A9A6_9LACO</name>
<dbReference type="EMBL" id="FOCC01000001">
    <property type="protein sequence ID" value="SEM35377.1"/>
    <property type="molecule type" value="Genomic_DNA"/>
</dbReference>
<dbReference type="Gene3D" id="1.10.287.950">
    <property type="entry name" value="Methyl-accepting chemotaxis protein"/>
    <property type="match status" value="1"/>
</dbReference>
<feature type="transmembrane region" description="Helical" evidence="4">
    <location>
        <begin position="12"/>
        <end position="34"/>
    </location>
</feature>
<gene>
    <name evidence="7" type="ORF">SAMN05216431_101199</name>
</gene>
<dbReference type="Gene3D" id="6.10.340.10">
    <property type="match status" value="1"/>
</dbReference>
<dbReference type="InterPro" id="IPR004089">
    <property type="entry name" value="MCPsignal_dom"/>
</dbReference>
<dbReference type="PANTHER" id="PTHR32089">
    <property type="entry name" value="METHYL-ACCEPTING CHEMOTAXIS PROTEIN MCPB"/>
    <property type="match status" value="1"/>
</dbReference>
<accession>A0ABY1A9A6</accession>
<dbReference type="SMART" id="SM00304">
    <property type="entry name" value="HAMP"/>
    <property type="match status" value="2"/>
</dbReference>
<feature type="transmembrane region" description="Helical" evidence="4">
    <location>
        <begin position="279"/>
        <end position="299"/>
    </location>
</feature>
<dbReference type="Gene3D" id="3.30.450.20">
    <property type="entry name" value="PAS domain"/>
    <property type="match status" value="2"/>
</dbReference>
<protein>
    <submittedName>
        <fullName evidence="7">Methyl-accepting chemotaxis protein</fullName>
    </submittedName>
</protein>
<dbReference type="SMART" id="SM00283">
    <property type="entry name" value="MA"/>
    <property type="match status" value="1"/>
</dbReference>
<dbReference type="Proteomes" id="UP000182089">
    <property type="component" value="Unassembled WGS sequence"/>
</dbReference>
<feature type="domain" description="Methyl-accepting transducer" evidence="5">
    <location>
        <begin position="360"/>
        <end position="617"/>
    </location>
</feature>
<comment type="similarity">
    <text evidence="2">Belongs to the methyl-accepting chemotaxis (MCP) protein family.</text>
</comment>
<keyword evidence="4" id="KW-1133">Transmembrane helix</keyword>
<evidence type="ECO:0000256" key="4">
    <source>
        <dbReference type="SAM" id="Phobius"/>
    </source>
</evidence>
<dbReference type="Pfam" id="PF00672">
    <property type="entry name" value="HAMP"/>
    <property type="match status" value="1"/>
</dbReference>
<dbReference type="InterPro" id="IPR003660">
    <property type="entry name" value="HAMP_dom"/>
</dbReference>
<dbReference type="PROSITE" id="PS50111">
    <property type="entry name" value="CHEMOTAXIS_TRANSDUC_2"/>
    <property type="match status" value="1"/>
</dbReference>
<feature type="domain" description="HAMP" evidence="6">
    <location>
        <begin position="303"/>
        <end position="355"/>
    </location>
</feature>
<reference evidence="7 8" key="1">
    <citation type="submission" date="2016-10" db="EMBL/GenBank/DDBJ databases">
        <authorList>
            <person name="Varghese N."/>
            <person name="Submissions S."/>
        </authorList>
    </citation>
    <scope>NUCLEOTIDE SEQUENCE [LARGE SCALE GENOMIC DNA]</scope>
    <source>
        <strain evidence="7 8">WC1T17</strain>
    </source>
</reference>
<proteinExistence type="inferred from homology"/>
<evidence type="ECO:0000256" key="3">
    <source>
        <dbReference type="PROSITE-ProRule" id="PRU00284"/>
    </source>
</evidence>
<dbReference type="Pfam" id="PF00015">
    <property type="entry name" value="MCPsignal"/>
    <property type="match status" value="1"/>
</dbReference>